<accession>A0A7R9G962</accession>
<dbReference type="Proteomes" id="UP000678499">
    <property type="component" value="Unassembled WGS sequence"/>
</dbReference>
<evidence type="ECO:0000313" key="2">
    <source>
        <dbReference type="EMBL" id="CAD7272125.1"/>
    </source>
</evidence>
<dbReference type="EMBL" id="OA882041">
    <property type="protein sequence ID" value="CAD7272125.1"/>
    <property type="molecule type" value="Genomic_DNA"/>
</dbReference>
<keyword evidence="3" id="KW-1185">Reference proteome</keyword>
<proteinExistence type="predicted"/>
<feature type="region of interest" description="Disordered" evidence="1">
    <location>
        <begin position="20"/>
        <end position="40"/>
    </location>
</feature>
<evidence type="ECO:0000313" key="3">
    <source>
        <dbReference type="Proteomes" id="UP000678499"/>
    </source>
</evidence>
<sequence>MTERLLLHVTWPITRHETIQFSGRGGTRRDDRSCRDRPQGRWEPAARNVMQIPARDKGPARNVANCDPIVYLCAAFESTTGQWFRTGTTATSTANAFDIVPVSTDMLDVISSYHSEA</sequence>
<organism evidence="2">
    <name type="scientific">Notodromas monacha</name>
    <dbReference type="NCBI Taxonomy" id="399045"/>
    <lineage>
        <taxon>Eukaryota</taxon>
        <taxon>Metazoa</taxon>
        <taxon>Ecdysozoa</taxon>
        <taxon>Arthropoda</taxon>
        <taxon>Crustacea</taxon>
        <taxon>Oligostraca</taxon>
        <taxon>Ostracoda</taxon>
        <taxon>Podocopa</taxon>
        <taxon>Podocopida</taxon>
        <taxon>Cypridocopina</taxon>
        <taxon>Cypridoidea</taxon>
        <taxon>Cyprididae</taxon>
        <taxon>Notodromas</taxon>
    </lineage>
</organism>
<reference evidence="2" key="1">
    <citation type="submission" date="2020-11" db="EMBL/GenBank/DDBJ databases">
        <authorList>
            <person name="Tran Van P."/>
        </authorList>
    </citation>
    <scope>NUCLEOTIDE SEQUENCE</scope>
</reference>
<gene>
    <name evidence="2" type="ORF">NMOB1V02_LOCUS74</name>
</gene>
<protein>
    <submittedName>
        <fullName evidence="2">Uncharacterized protein</fullName>
    </submittedName>
</protein>
<dbReference type="EMBL" id="CAJPEX010000004">
    <property type="protein sequence ID" value="CAG0912277.1"/>
    <property type="molecule type" value="Genomic_DNA"/>
</dbReference>
<evidence type="ECO:0000256" key="1">
    <source>
        <dbReference type="SAM" id="MobiDB-lite"/>
    </source>
</evidence>
<dbReference type="AlphaFoldDB" id="A0A7R9G962"/>
<feature type="compositionally biased region" description="Basic and acidic residues" evidence="1">
    <location>
        <begin position="27"/>
        <end position="40"/>
    </location>
</feature>
<name>A0A7R9G962_9CRUS</name>